<proteinExistence type="predicted"/>
<organism evidence="1 2">
    <name type="scientific">Enterococcus mundtii</name>
    <dbReference type="NCBI Taxonomy" id="53346"/>
    <lineage>
        <taxon>Bacteria</taxon>
        <taxon>Bacillati</taxon>
        <taxon>Bacillota</taxon>
        <taxon>Bacilli</taxon>
        <taxon>Lactobacillales</taxon>
        <taxon>Enterococcaceae</taxon>
        <taxon>Enterococcus</taxon>
    </lineage>
</organism>
<keyword evidence="2" id="KW-1185">Reference proteome</keyword>
<dbReference type="RefSeq" id="WP_100917242.1">
    <property type="nucleotide sequence ID" value="NZ_BJWA01000002.1"/>
</dbReference>
<protein>
    <recommendedName>
        <fullName evidence="3">DUF1310 domain-containing protein</fullName>
    </recommendedName>
</protein>
<accession>A0ABQ0V9G7</accession>
<evidence type="ECO:0000313" key="1">
    <source>
        <dbReference type="EMBL" id="GEL79134.1"/>
    </source>
</evidence>
<dbReference type="EMBL" id="BJWA01000002">
    <property type="protein sequence ID" value="GEL79134.1"/>
    <property type="molecule type" value="Genomic_DNA"/>
</dbReference>
<name>A0ABQ0V9G7_ENTMU</name>
<evidence type="ECO:0000313" key="2">
    <source>
        <dbReference type="Proteomes" id="UP000321175"/>
    </source>
</evidence>
<dbReference type="Proteomes" id="UP000321175">
    <property type="component" value="Unassembled WGS sequence"/>
</dbReference>
<gene>
    <name evidence="1" type="ORF">EMU01_02780</name>
</gene>
<dbReference type="GeneID" id="60998942"/>
<comment type="caution">
    <text evidence="1">The sequence shown here is derived from an EMBL/GenBank/DDBJ whole genome shotgun (WGS) entry which is preliminary data.</text>
</comment>
<sequence>MNKRMKRQMLIGITVIISLVMIGIGGKVYIDKREERKAQELLMAEKESVQALKNTFADIVEVKIEDTAYNNMTGSYRMFLTMKNIKDQSVYFSYGFGKHSQEIGDYGIIDSHIQIEGVTNTKVKVTYSNGEEEDV</sequence>
<evidence type="ECO:0008006" key="3">
    <source>
        <dbReference type="Google" id="ProtNLM"/>
    </source>
</evidence>
<reference evidence="1 2" key="1">
    <citation type="submission" date="2019-07" db="EMBL/GenBank/DDBJ databases">
        <title>Whole genome shotgun sequence of Enterococcus mundtii NBRC 100490.</title>
        <authorList>
            <person name="Hosoyama A."/>
            <person name="Uohara A."/>
            <person name="Ohji S."/>
            <person name="Ichikawa N."/>
        </authorList>
    </citation>
    <scope>NUCLEOTIDE SEQUENCE [LARGE SCALE GENOMIC DNA]</scope>
    <source>
        <strain evidence="1 2">NBRC 100490</strain>
    </source>
</reference>